<protein>
    <submittedName>
        <fullName evidence="1">Uncharacterized protein</fullName>
    </submittedName>
</protein>
<dbReference type="EMBL" id="JAKKUT010000007">
    <property type="protein sequence ID" value="MDG2992091.1"/>
    <property type="molecule type" value="Genomic_DNA"/>
</dbReference>
<gene>
    <name evidence="1" type="ORF">L3556_14290</name>
</gene>
<keyword evidence="2" id="KW-1185">Reference proteome</keyword>
<evidence type="ECO:0000313" key="2">
    <source>
        <dbReference type="Proteomes" id="UP001154265"/>
    </source>
</evidence>
<reference evidence="1" key="2">
    <citation type="submission" date="2022-01" db="EMBL/GenBank/DDBJ databases">
        <authorList>
            <person name="Zivanovic Y."/>
            <person name="Moreira D."/>
            <person name="Lopez-Garcia P."/>
        </authorList>
    </citation>
    <scope>NUCLEOTIDE SEQUENCE</scope>
    <source>
        <strain evidence="1">G9</strain>
    </source>
</reference>
<proteinExistence type="predicted"/>
<sequence length="129" mass="15071">MNPDELLTLAECREIDQTLLPAQDRFAIRITVYSLRYLTPVAEERGIDLEDLQPGDIYTWIEGDRSLQMEELNRPGFMVWYAQFLISSLEKLRQVAATQELTIKDLTVDQIINWFRHQVNQTIDANKKS</sequence>
<dbReference type="RefSeq" id="WP_277868010.1">
    <property type="nucleotide sequence ID" value="NZ_JAKKUT010000007.1"/>
</dbReference>
<accession>A0ABT6F2K6</accession>
<name>A0ABT6F2K6_9SYNE</name>
<organism evidence="1 2">
    <name type="scientific">Candidatus Synechococcus calcipolaris G9</name>
    <dbReference type="NCBI Taxonomy" id="1497997"/>
    <lineage>
        <taxon>Bacteria</taxon>
        <taxon>Bacillati</taxon>
        <taxon>Cyanobacteriota</taxon>
        <taxon>Cyanophyceae</taxon>
        <taxon>Synechococcales</taxon>
        <taxon>Synechococcaceae</taxon>
        <taxon>Synechococcus</taxon>
    </lineage>
</organism>
<comment type="caution">
    <text evidence="1">The sequence shown here is derived from an EMBL/GenBank/DDBJ whole genome shotgun (WGS) entry which is preliminary data.</text>
</comment>
<reference evidence="1" key="1">
    <citation type="journal article" date="2022" name="Genome Biol. Evol.">
        <title>A New Gene Family Diagnostic for Intracellular Biomineralization of Amorphous Ca Carbonates by Cyanobacteria.</title>
        <authorList>
            <person name="Benzerara K."/>
            <person name="Duprat E."/>
            <person name="Bitard-Feildel T."/>
            <person name="Caumes G."/>
            <person name="Cassier-Chauvat C."/>
            <person name="Chauvat F."/>
            <person name="Dezi M."/>
            <person name="Diop S.I."/>
            <person name="Gaschignard G."/>
            <person name="Gorgen S."/>
            <person name="Gugger M."/>
            <person name="Lopez-Garcia P."/>
            <person name="Millet M."/>
            <person name="Skouri-Panet F."/>
            <person name="Moreira D."/>
            <person name="Callebaut I."/>
        </authorList>
    </citation>
    <scope>NUCLEOTIDE SEQUENCE</scope>
    <source>
        <strain evidence="1">G9</strain>
    </source>
</reference>
<dbReference type="Proteomes" id="UP001154265">
    <property type="component" value="Unassembled WGS sequence"/>
</dbReference>
<evidence type="ECO:0000313" key="1">
    <source>
        <dbReference type="EMBL" id="MDG2992091.1"/>
    </source>
</evidence>